<evidence type="ECO:0000313" key="3">
    <source>
        <dbReference type="EMBL" id="SIR27295.1"/>
    </source>
</evidence>
<feature type="domain" description="Putative regulatory protein FmdB zinc ribbon" evidence="2">
    <location>
        <begin position="1"/>
        <end position="42"/>
    </location>
</feature>
<protein>
    <submittedName>
        <fullName evidence="3">Putative regulatory protein, FmdB family</fullName>
    </submittedName>
</protein>
<evidence type="ECO:0000313" key="4">
    <source>
        <dbReference type="Proteomes" id="UP000186308"/>
    </source>
</evidence>
<dbReference type="EMBL" id="FTNE01000022">
    <property type="protein sequence ID" value="SIR27295.1"/>
    <property type="molecule type" value="Genomic_DNA"/>
</dbReference>
<comment type="caution">
    <text evidence="3">The sequence shown here is derived from an EMBL/GenBank/DDBJ whole genome shotgun (WGS) entry which is preliminary data.</text>
</comment>
<accession>A0A8G2CMN7</accession>
<proteinExistence type="predicted"/>
<evidence type="ECO:0000256" key="1">
    <source>
        <dbReference type="SAM" id="MobiDB-lite"/>
    </source>
</evidence>
<dbReference type="SMART" id="SM00834">
    <property type="entry name" value="CxxC_CXXC_SSSS"/>
    <property type="match status" value="1"/>
</dbReference>
<dbReference type="NCBIfam" id="TIGR02605">
    <property type="entry name" value="CxxC_CxxC_SSSS"/>
    <property type="match status" value="1"/>
</dbReference>
<dbReference type="RefSeq" id="WP_029312837.1">
    <property type="nucleotide sequence ID" value="NZ_DAOMCH010000008.1"/>
</dbReference>
<sequence>MPVYEYECPTCGGFETIAPIAQFDQPQPCPDCGDAAPRALLSVPMLAIMGSAQRRAFATNERSANAPETSRRTGKHPASCGCCKPVVPNANVKKSFPGKRPWMIGH</sequence>
<dbReference type="Proteomes" id="UP000186308">
    <property type="component" value="Unassembled WGS sequence"/>
</dbReference>
<dbReference type="InterPro" id="IPR013429">
    <property type="entry name" value="Regulatory_FmdB_Zinc_ribbon"/>
</dbReference>
<gene>
    <name evidence="3" type="ORF">SAMN05421828_12245</name>
</gene>
<keyword evidence="4" id="KW-1185">Reference proteome</keyword>
<dbReference type="Pfam" id="PF09723">
    <property type="entry name" value="Zn_ribbon_8"/>
    <property type="match status" value="1"/>
</dbReference>
<dbReference type="OrthoDB" id="9813321at2"/>
<organism evidence="3 4">
    <name type="scientific">Acidiphilium rubrum</name>
    <dbReference type="NCBI Taxonomy" id="526"/>
    <lineage>
        <taxon>Bacteria</taxon>
        <taxon>Pseudomonadati</taxon>
        <taxon>Pseudomonadota</taxon>
        <taxon>Alphaproteobacteria</taxon>
        <taxon>Acetobacterales</taxon>
        <taxon>Acidocellaceae</taxon>
        <taxon>Acidiphilium</taxon>
    </lineage>
</organism>
<reference evidence="3 4" key="1">
    <citation type="submission" date="2017-01" db="EMBL/GenBank/DDBJ databases">
        <authorList>
            <person name="Varghese N."/>
            <person name="Submissions S."/>
        </authorList>
    </citation>
    <scope>NUCLEOTIDE SEQUENCE [LARGE SCALE GENOMIC DNA]</scope>
    <source>
        <strain evidence="3 4">ATCC 35905</strain>
    </source>
</reference>
<name>A0A8G2CMN7_ACIRU</name>
<feature type="region of interest" description="Disordered" evidence="1">
    <location>
        <begin position="57"/>
        <end position="78"/>
    </location>
</feature>
<evidence type="ECO:0000259" key="2">
    <source>
        <dbReference type="SMART" id="SM00834"/>
    </source>
</evidence>
<dbReference type="AlphaFoldDB" id="A0A8G2CMN7"/>